<evidence type="ECO:0000313" key="2">
    <source>
        <dbReference type="EMBL" id="KIM26320.1"/>
    </source>
</evidence>
<reference evidence="3" key="2">
    <citation type="submission" date="2015-01" db="EMBL/GenBank/DDBJ databases">
        <title>Evolutionary Origins and Diversification of the Mycorrhizal Mutualists.</title>
        <authorList>
            <consortium name="DOE Joint Genome Institute"/>
            <consortium name="Mycorrhizal Genomics Consortium"/>
            <person name="Kohler A."/>
            <person name="Kuo A."/>
            <person name="Nagy L.G."/>
            <person name="Floudas D."/>
            <person name="Copeland A."/>
            <person name="Barry K.W."/>
            <person name="Cichocki N."/>
            <person name="Veneault-Fourrey C."/>
            <person name="LaButti K."/>
            <person name="Lindquist E.A."/>
            <person name="Lipzen A."/>
            <person name="Lundell T."/>
            <person name="Morin E."/>
            <person name="Murat C."/>
            <person name="Riley R."/>
            <person name="Ohm R."/>
            <person name="Sun H."/>
            <person name="Tunlid A."/>
            <person name="Henrissat B."/>
            <person name="Grigoriev I.V."/>
            <person name="Hibbett D.S."/>
            <person name="Martin F."/>
        </authorList>
    </citation>
    <scope>NUCLEOTIDE SEQUENCE [LARGE SCALE GENOMIC DNA]</scope>
    <source>
        <strain evidence="3">MAFF 305830</strain>
    </source>
</reference>
<feature type="transmembrane region" description="Helical" evidence="1">
    <location>
        <begin position="110"/>
        <end position="136"/>
    </location>
</feature>
<proteinExistence type="predicted"/>
<protein>
    <submittedName>
        <fullName evidence="2">Uncharacterized protein</fullName>
    </submittedName>
</protein>
<dbReference type="AlphaFoldDB" id="A0A0C3AP15"/>
<dbReference type="HOGENOM" id="CLU_798252_0_0_1"/>
<sequence length="348" mass="38029">MTSDSASSLMESTLWTNCVFIIVTAILLVSLLYQYLLPWHLATQIIKKHGRDPRPRVFFRFLLFTVLALFFSSILNVLFYAQATPSPTATSEDENQGPSLRIQNLSLNGWIALMVLATIAQQVPYALVYLTLLNVLQSRWYALVRTTNEHKTTQVARVGSNEKPTFLGWKHKEPTSFFLAFLLVFLPILSRIVLAVGLGTLPNPMAVEGADQFDKFDRLQKVVGGLDGLRAGITFIALVDLGASAYFLGKRLRAAGYHDSITNSVFRIFVPLIAVLTAQIVVASAVQTAGPTPTDPTTLGAVALSTAVVGNVIVTLVLVGFSILYAALPRWLLALEAHAYAVELPSLP</sequence>
<feature type="transmembrane region" description="Helical" evidence="1">
    <location>
        <begin position="268"/>
        <end position="289"/>
    </location>
</feature>
<feature type="transmembrane region" description="Helical" evidence="1">
    <location>
        <begin position="177"/>
        <end position="198"/>
    </location>
</feature>
<feature type="transmembrane region" description="Helical" evidence="1">
    <location>
        <begin position="228"/>
        <end position="248"/>
    </location>
</feature>
<evidence type="ECO:0000256" key="1">
    <source>
        <dbReference type="SAM" id="Phobius"/>
    </source>
</evidence>
<keyword evidence="1" id="KW-0812">Transmembrane</keyword>
<name>A0A0C3AP15_SERVB</name>
<feature type="transmembrane region" description="Helical" evidence="1">
    <location>
        <begin position="301"/>
        <end position="328"/>
    </location>
</feature>
<reference evidence="2 3" key="1">
    <citation type="submission" date="2014-04" db="EMBL/GenBank/DDBJ databases">
        <authorList>
            <consortium name="DOE Joint Genome Institute"/>
            <person name="Kuo A."/>
            <person name="Zuccaro A."/>
            <person name="Kohler A."/>
            <person name="Nagy L.G."/>
            <person name="Floudas D."/>
            <person name="Copeland A."/>
            <person name="Barry K.W."/>
            <person name="Cichocki N."/>
            <person name="Veneault-Fourrey C."/>
            <person name="LaButti K."/>
            <person name="Lindquist E.A."/>
            <person name="Lipzen A."/>
            <person name="Lundell T."/>
            <person name="Morin E."/>
            <person name="Murat C."/>
            <person name="Sun H."/>
            <person name="Tunlid A."/>
            <person name="Henrissat B."/>
            <person name="Grigoriev I.V."/>
            <person name="Hibbett D.S."/>
            <person name="Martin F."/>
            <person name="Nordberg H.P."/>
            <person name="Cantor M.N."/>
            <person name="Hua S.X."/>
        </authorList>
    </citation>
    <scope>NUCLEOTIDE SEQUENCE [LARGE SCALE GENOMIC DNA]</scope>
    <source>
        <strain evidence="2 3">MAFF 305830</strain>
    </source>
</reference>
<dbReference type="Proteomes" id="UP000054097">
    <property type="component" value="Unassembled WGS sequence"/>
</dbReference>
<dbReference type="OrthoDB" id="3185951at2759"/>
<dbReference type="EMBL" id="KN824307">
    <property type="protein sequence ID" value="KIM26320.1"/>
    <property type="molecule type" value="Genomic_DNA"/>
</dbReference>
<keyword evidence="3" id="KW-1185">Reference proteome</keyword>
<evidence type="ECO:0000313" key="3">
    <source>
        <dbReference type="Proteomes" id="UP000054097"/>
    </source>
</evidence>
<feature type="transmembrane region" description="Helical" evidence="1">
    <location>
        <begin position="14"/>
        <end position="36"/>
    </location>
</feature>
<feature type="transmembrane region" description="Helical" evidence="1">
    <location>
        <begin position="57"/>
        <end position="81"/>
    </location>
</feature>
<keyword evidence="1" id="KW-1133">Transmembrane helix</keyword>
<organism evidence="2 3">
    <name type="scientific">Serendipita vermifera MAFF 305830</name>
    <dbReference type="NCBI Taxonomy" id="933852"/>
    <lineage>
        <taxon>Eukaryota</taxon>
        <taxon>Fungi</taxon>
        <taxon>Dikarya</taxon>
        <taxon>Basidiomycota</taxon>
        <taxon>Agaricomycotina</taxon>
        <taxon>Agaricomycetes</taxon>
        <taxon>Sebacinales</taxon>
        <taxon>Serendipitaceae</taxon>
        <taxon>Serendipita</taxon>
    </lineage>
</organism>
<accession>A0A0C3AP15</accession>
<feature type="non-terminal residue" evidence="2">
    <location>
        <position position="348"/>
    </location>
</feature>
<gene>
    <name evidence="2" type="ORF">M408DRAFT_330679</name>
</gene>
<keyword evidence="1" id="KW-0472">Membrane</keyword>